<gene>
    <name evidence="2" type="ORF">GGQ64_000099</name>
</gene>
<keyword evidence="3" id="KW-1185">Reference proteome</keyword>
<dbReference type="EMBL" id="JACIEE010000001">
    <property type="protein sequence ID" value="MBB3974923.1"/>
    <property type="molecule type" value="Genomic_DNA"/>
</dbReference>
<dbReference type="SUPFAM" id="SSF142433">
    <property type="entry name" value="CinA-like"/>
    <property type="match status" value="1"/>
</dbReference>
<dbReference type="Proteomes" id="UP000574761">
    <property type="component" value="Unassembled WGS sequence"/>
</dbReference>
<accession>A0A7W6D852</accession>
<dbReference type="Pfam" id="PF02464">
    <property type="entry name" value="CinA"/>
    <property type="match status" value="1"/>
</dbReference>
<dbReference type="InterPro" id="IPR008136">
    <property type="entry name" value="CinA_C"/>
</dbReference>
<organism evidence="2 3">
    <name type="scientific">Mycoplana azooxidifex</name>
    <dbReference type="NCBI Taxonomy" id="1636188"/>
    <lineage>
        <taxon>Bacteria</taxon>
        <taxon>Pseudomonadati</taxon>
        <taxon>Pseudomonadota</taxon>
        <taxon>Alphaproteobacteria</taxon>
        <taxon>Hyphomicrobiales</taxon>
        <taxon>Rhizobiaceae</taxon>
        <taxon>Mycoplana</taxon>
    </lineage>
</organism>
<feature type="domain" description="CinA C-terminal" evidence="1">
    <location>
        <begin position="10"/>
        <end position="162"/>
    </location>
</feature>
<evidence type="ECO:0000259" key="1">
    <source>
        <dbReference type="Pfam" id="PF02464"/>
    </source>
</evidence>
<evidence type="ECO:0000313" key="2">
    <source>
        <dbReference type="EMBL" id="MBB3974923.1"/>
    </source>
</evidence>
<dbReference type="GO" id="GO:0019159">
    <property type="term" value="F:nicotinamide-nucleotide amidase activity"/>
    <property type="evidence" value="ECO:0007669"/>
    <property type="project" value="UniProtKB-EC"/>
</dbReference>
<keyword evidence="2" id="KW-0378">Hydrolase</keyword>
<sequence>MSMWPDDIEQAAARLIADFTARGLLVAAAESCSGGLIAGALTEIAGSSAVVDRGFVTYSNEAKTALLGVRPETLSVHGAVSEQTALEMVEGALTASRADCAVAVTGIAGPGGGSPEKPVGLVHLAAARRGGPTLHRAMRYGEIGRHEIRLATVRTALEMLAELAAG</sequence>
<name>A0A7W6D852_9HYPH</name>
<dbReference type="NCBIfam" id="TIGR00199">
    <property type="entry name" value="PncC_domain"/>
    <property type="match status" value="1"/>
</dbReference>
<dbReference type="InterPro" id="IPR036653">
    <property type="entry name" value="CinA-like_C"/>
</dbReference>
<comment type="caution">
    <text evidence="2">The sequence shown here is derived from an EMBL/GenBank/DDBJ whole genome shotgun (WGS) entry which is preliminary data.</text>
</comment>
<evidence type="ECO:0000313" key="3">
    <source>
        <dbReference type="Proteomes" id="UP000574761"/>
    </source>
</evidence>
<dbReference type="EC" id="3.5.1.42" evidence="2"/>
<proteinExistence type="predicted"/>
<dbReference type="Gene3D" id="3.90.950.20">
    <property type="entry name" value="CinA-like"/>
    <property type="match status" value="1"/>
</dbReference>
<dbReference type="AlphaFoldDB" id="A0A7W6D852"/>
<reference evidence="2 3" key="1">
    <citation type="submission" date="2020-08" db="EMBL/GenBank/DDBJ databases">
        <title>Genomic Encyclopedia of Type Strains, Phase IV (KMG-IV): sequencing the most valuable type-strain genomes for metagenomic binning, comparative biology and taxonomic classification.</title>
        <authorList>
            <person name="Goeker M."/>
        </authorList>
    </citation>
    <scope>NUCLEOTIDE SEQUENCE [LARGE SCALE GENOMIC DNA]</scope>
    <source>
        <strain evidence="2 3">DSM 100211</strain>
    </source>
</reference>
<protein>
    <submittedName>
        <fullName evidence="2">Nicotinamide-nucleotide amidase</fullName>
        <ecNumber evidence="2">3.5.1.42</ecNumber>
    </submittedName>
</protein>